<organism evidence="1 2">
    <name type="scientific">Streblomastix strix</name>
    <dbReference type="NCBI Taxonomy" id="222440"/>
    <lineage>
        <taxon>Eukaryota</taxon>
        <taxon>Metamonada</taxon>
        <taxon>Preaxostyla</taxon>
        <taxon>Oxymonadida</taxon>
        <taxon>Streblomastigidae</taxon>
        <taxon>Streblomastix</taxon>
    </lineage>
</organism>
<evidence type="ECO:0000313" key="2">
    <source>
        <dbReference type="Proteomes" id="UP000324800"/>
    </source>
</evidence>
<evidence type="ECO:0000313" key="1">
    <source>
        <dbReference type="EMBL" id="KAA6367980.1"/>
    </source>
</evidence>
<gene>
    <name evidence="1" type="ORF">EZS28_036494</name>
</gene>
<name>A0A5J4UCQ0_9EUKA</name>
<comment type="caution">
    <text evidence="1">The sequence shown here is derived from an EMBL/GenBank/DDBJ whole genome shotgun (WGS) entry which is preliminary data.</text>
</comment>
<protein>
    <submittedName>
        <fullName evidence="1">Uncharacterized protein</fullName>
    </submittedName>
</protein>
<dbReference type="Proteomes" id="UP000324800">
    <property type="component" value="Unassembled WGS sequence"/>
</dbReference>
<sequence length="270" mass="29296">MGTITGSSFVKSGADDTVVLLGAGGTKPISEFAGSPIDLSNYQTKTQTYSQTEANNKFVRLEGSIQQTITGRLKYVSPFDYPDETQDPVANTYLTQSEVDAKLTNYVNTTNNQEINGTKTFNSNVNAAGFAITGKDDTSVLLAGGGDQLLSSFGGMQVEDITSLVVNLHSNITFNYLKLTRIGTFYTLMMEIIPKTQIATSTQTTICTVGSINNTITPPTPPSTIYPISLATKRKTLTCVYSYRDFKISTDSTEAWGINDDVGIQFSWML</sequence>
<reference evidence="1 2" key="1">
    <citation type="submission" date="2019-03" db="EMBL/GenBank/DDBJ databases">
        <title>Single cell metagenomics reveals metabolic interactions within the superorganism composed of flagellate Streblomastix strix and complex community of Bacteroidetes bacteria on its surface.</title>
        <authorList>
            <person name="Treitli S.C."/>
            <person name="Kolisko M."/>
            <person name="Husnik F."/>
            <person name="Keeling P."/>
            <person name="Hampl V."/>
        </authorList>
    </citation>
    <scope>NUCLEOTIDE SEQUENCE [LARGE SCALE GENOMIC DNA]</scope>
    <source>
        <strain evidence="1">ST1C</strain>
    </source>
</reference>
<proteinExistence type="predicted"/>
<dbReference type="AlphaFoldDB" id="A0A5J4UCQ0"/>
<dbReference type="EMBL" id="SNRW01017780">
    <property type="protein sequence ID" value="KAA6367980.1"/>
    <property type="molecule type" value="Genomic_DNA"/>
</dbReference>
<accession>A0A5J4UCQ0</accession>
<dbReference type="Gene3D" id="6.10.140.2190">
    <property type="match status" value="1"/>
</dbReference>